<dbReference type="InParanoid" id="A0A151ZHM7"/>
<dbReference type="Proteomes" id="UP000076078">
    <property type="component" value="Unassembled WGS sequence"/>
</dbReference>
<dbReference type="STRING" id="361077.A0A151ZHM7"/>
<evidence type="ECO:0000313" key="6">
    <source>
        <dbReference type="Proteomes" id="UP000076078"/>
    </source>
</evidence>
<dbReference type="GO" id="GO:0022626">
    <property type="term" value="C:cytosolic ribosome"/>
    <property type="evidence" value="ECO:0007669"/>
    <property type="project" value="UniProtKB-ARBA"/>
</dbReference>
<proteinExistence type="inferred from homology"/>
<evidence type="ECO:0000256" key="1">
    <source>
        <dbReference type="ARBA" id="ARBA00010228"/>
    </source>
</evidence>
<dbReference type="GO" id="GO:0006412">
    <property type="term" value="P:translation"/>
    <property type="evidence" value="ECO:0007669"/>
    <property type="project" value="InterPro"/>
</dbReference>
<name>A0A151ZHM7_TIELA</name>
<keyword evidence="6" id="KW-1185">Reference proteome</keyword>
<dbReference type="FunFam" id="3.30.1230.20:FF:000001">
    <property type="entry name" value="40S ribosomal protein S21"/>
    <property type="match status" value="1"/>
</dbReference>
<protein>
    <recommendedName>
        <fullName evidence="4">40S ribosomal protein S21</fullName>
    </recommendedName>
</protein>
<dbReference type="OMA" id="GESDACM"/>
<evidence type="ECO:0000256" key="2">
    <source>
        <dbReference type="ARBA" id="ARBA00022980"/>
    </source>
</evidence>
<evidence type="ECO:0000313" key="5">
    <source>
        <dbReference type="EMBL" id="KYQ93417.1"/>
    </source>
</evidence>
<dbReference type="Pfam" id="PF01249">
    <property type="entry name" value="Ribosomal_S21e"/>
    <property type="match status" value="1"/>
</dbReference>
<organism evidence="5 6">
    <name type="scientific">Tieghemostelium lacteum</name>
    <name type="common">Slime mold</name>
    <name type="synonym">Dictyostelium lacteum</name>
    <dbReference type="NCBI Taxonomy" id="361077"/>
    <lineage>
        <taxon>Eukaryota</taxon>
        <taxon>Amoebozoa</taxon>
        <taxon>Evosea</taxon>
        <taxon>Eumycetozoa</taxon>
        <taxon>Dictyostelia</taxon>
        <taxon>Dictyosteliales</taxon>
        <taxon>Raperosteliaceae</taxon>
        <taxon>Tieghemostelium</taxon>
    </lineage>
</organism>
<dbReference type="AlphaFoldDB" id="A0A151ZHM7"/>
<evidence type="ECO:0000256" key="4">
    <source>
        <dbReference type="PIRNR" id="PIRNR002148"/>
    </source>
</evidence>
<dbReference type="GO" id="GO:1990904">
    <property type="term" value="C:ribonucleoprotein complex"/>
    <property type="evidence" value="ECO:0007669"/>
    <property type="project" value="UniProtKB-KW"/>
</dbReference>
<comment type="similarity">
    <text evidence="1 4">Belongs to the eukaryotic ribosomal protein eS21 family.</text>
</comment>
<evidence type="ECO:0000256" key="3">
    <source>
        <dbReference type="ARBA" id="ARBA00023274"/>
    </source>
</evidence>
<dbReference type="GO" id="GO:0003735">
    <property type="term" value="F:structural constituent of ribosome"/>
    <property type="evidence" value="ECO:0007669"/>
    <property type="project" value="InterPro"/>
</dbReference>
<dbReference type="PANTHER" id="PTHR10442">
    <property type="entry name" value="40S RIBOSOMAL PROTEIN S21"/>
    <property type="match status" value="1"/>
</dbReference>
<keyword evidence="2 4" id="KW-0689">Ribosomal protein</keyword>
<keyword evidence="3 4" id="KW-0687">Ribonucleoprotein</keyword>
<reference evidence="5 6" key="1">
    <citation type="submission" date="2015-12" db="EMBL/GenBank/DDBJ databases">
        <title>Dictyostelia acquired genes for synthesis and detection of signals that induce cell-type specialization by lateral gene transfer from prokaryotes.</title>
        <authorList>
            <person name="Gloeckner G."/>
            <person name="Schaap P."/>
        </authorList>
    </citation>
    <scope>NUCLEOTIDE SEQUENCE [LARGE SCALE GENOMIC DNA]</scope>
    <source>
        <strain evidence="5 6">TK</strain>
    </source>
</reference>
<dbReference type="OrthoDB" id="278325at2759"/>
<dbReference type="FunCoup" id="A0A151ZHM7">
    <property type="interactions" value="511"/>
</dbReference>
<dbReference type="InterPro" id="IPR001931">
    <property type="entry name" value="Ribosomal_eS21"/>
</dbReference>
<comment type="caution">
    <text evidence="5">The sequence shown here is derived from an EMBL/GenBank/DDBJ whole genome shotgun (WGS) entry which is preliminary data.</text>
</comment>
<dbReference type="EMBL" id="LODT01000028">
    <property type="protein sequence ID" value="KYQ93417.1"/>
    <property type="molecule type" value="Genomic_DNA"/>
</dbReference>
<sequence length="78" mass="8651">MSDKNVELYTPRKCSSTNRLITAKDHASVQINIGHVNADGLYTGEQTTFAFCGFLRHNGQSDEALNRLAQSKGFLKSF</sequence>
<gene>
    <name evidence="5" type="ORF">DLAC_06105</name>
</gene>
<dbReference type="Gene3D" id="3.30.1230.20">
    <property type="match status" value="1"/>
</dbReference>
<accession>A0A151ZHM7</accession>
<dbReference type="InterPro" id="IPR038579">
    <property type="entry name" value="Ribosomal_eS21_sf"/>
</dbReference>
<dbReference type="PIRSF" id="PIRSF002148">
    <property type="entry name" value="Ribosomal_S21e"/>
    <property type="match status" value="1"/>
</dbReference>